<protein>
    <submittedName>
        <fullName evidence="1">Uncharacterized protein</fullName>
    </submittedName>
</protein>
<reference evidence="1 2" key="1">
    <citation type="submission" date="2019-11" db="EMBL/GenBank/DDBJ databases">
        <title>Whole genome sequence of Oryza granulata.</title>
        <authorList>
            <person name="Li W."/>
        </authorList>
    </citation>
    <scope>NUCLEOTIDE SEQUENCE [LARGE SCALE GENOMIC DNA]</scope>
    <source>
        <strain evidence="2">cv. Menghai</strain>
        <tissue evidence="1">Leaf</tissue>
    </source>
</reference>
<proteinExistence type="predicted"/>
<sequence>MAVPRQVHIFLSMYTTVIVAATAIHAQRDACGAELNTFLPAPFNSSMLLCKSVWNSFILRLTHLDGLELVSQMMERWLGQVPWLAGLIMKGEHTSSNTT</sequence>
<dbReference type="EMBL" id="SPHZ02000003">
    <property type="protein sequence ID" value="KAF0927257.1"/>
    <property type="molecule type" value="Genomic_DNA"/>
</dbReference>
<organism evidence="1 2">
    <name type="scientific">Oryza meyeriana var. granulata</name>
    <dbReference type="NCBI Taxonomy" id="110450"/>
    <lineage>
        <taxon>Eukaryota</taxon>
        <taxon>Viridiplantae</taxon>
        <taxon>Streptophyta</taxon>
        <taxon>Embryophyta</taxon>
        <taxon>Tracheophyta</taxon>
        <taxon>Spermatophyta</taxon>
        <taxon>Magnoliopsida</taxon>
        <taxon>Liliopsida</taxon>
        <taxon>Poales</taxon>
        <taxon>Poaceae</taxon>
        <taxon>BOP clade</taxon>
        <taxon>Oryzoideae</taxon>
        <taxon>Oryzeae</taxon>
        <taxon>Oryzinae</taxon>
        <taxon>Oryza</taxon>
        <taxon>Oryza meyeriana</taxon>
    </lineage>
</organism>
<evidence type="ECO:0000313" key="1">
    <source>
        <dbReference type="EMBL" id="KAF0927257.1"/>
    </source>
</evidence>
<name>A0A6G1ERK7_9ORYZ</name>
<keyword evidence="2" id="KW-1185">Reference proteome</keyword>
<gene>
    <name evidence="1" type="ORF">E2562_031188</name>
</gene>
<dbReference type="AlphaFoldDB" id="A0A6G1ERK7"/>
<evidence type="ECO:0000313" key="2">
    <source>
        <dbReference type="Proteomes" id="UP000479710"/>
    </source>
</evidence>
<accession>A0A6G1ERK7</accession>
<comment type="caution">
    <text evidence="1">The sequence shown here is derived from an EMBL/GenBank/DDBJ whole genome shotgun (WGS) entry which is preliminary data.</text>
</comment>
<dbReference type="Proteomes" id="UP000479710">
    <property type="component" value="Unassembled WGS sequence"/>
</dbReference>